<dbReference type="InterPro" id="IPR036866">
    <property type="entry name" value="RibonucZ/Hydroxyglut_hydro"/>
</dbReference>
<keyword evidence="13" id="KW-1185">Reference proteome</keyword>
<keyword evidence="5 9" id="KW-0863">Zinc-finger</keyword>
<dbReference type="RefSeq" id="XP_016606471.1">
    <property type="nucleotide sequence ID" value="XM_016754341.1"/>
</dbReference>
<dbReference type="PROSITE" id="PS51908">
    <property type="entry name" value="ZF_UBZ4"/>
    <property type="match status" value="1"/>
</dbReference>
<dbReference type="AlphaFoldDB" id="A0A0L0HBW4"/>
<dbReference type="SMART" id="SM00734">
    <property type="entry name" value="ZnF_Rad18"/>
    <property type="match status" value="1"/>
</dbReference>
<feature type="region of interest" description="Disordered" evidence="10">
    <location>
        <begin position="418"/>
        <end position="464"/>
    </location>
</feature>
<dbReference type="GO" id="GO:0005634">
    <property type="term" value="C:nucleus"/>
    <property type="evidence" value="ECO:0007669"/>
    <property type="project" value="UniProtKB-SubCell"/>
</dbReference>
<dbReference type="OrthoDB" id="262529at2759"/>
<feature type="region of interest" description="Disordered" evidence="10">
    <location>
        <begin position="490"/>
        <end position="535"/>
    </location>
</feature>
<dbReference type="VEuPathDB" id="FungiDB:SPPG_06135"/>
<dbReference type="OMA" id="GCEGYFL"/>
<evidence type="ECO:0000256" key="10">
    <source>
        <dbReference type="SAM" id="MobiDB-lite"/>
    </source>
</evidence>
<dbReference type="GO" id="GO:0003684">
    <property type="term" value="F:damaged DNA binding"/>
    <property type="evidence" value="ECO:0007669"/>
    <property type="project" value="TreeGrafter"/>
</dbReference>
<dbReference type="STRING" id="645134.A0A0L0HBW4"/>
<keyword evidence="8" id="KW-0539">Nucleus</keyword>
<dbReference type="PANTHER" id="PTHR23240">
    <property type="entry name" value="DNA CROSS-LINK REPAIR PROTEIN PSO2/SNM1-RELATED"/>
    <property type="match status" value="1"/>
</dbReference>
<dbReference type="PANTHER" id="PTHR23240:SF35">
    <property type="entry name" value="DNA REPAIR METALLO-BETA-LACTAMASE FAMILY PROTEIN-RELATED"/>
    <property type="match status" value="1"/>
</dbReference>
<feature type="compositionally biased region" description="Polar residues" evidence="10">
    <location>
        <begin position="490"/>
        <end position="500"/>
    </location>
</feature>
<protein>
    <recommendedName>
        <fullName evidence="11">UBZ4-type domain-containing protein</fullName>
    </recommendedName>
</protein>
<evidence type="ECO:0000256" key="6">
    <source>
        <dbReference type="ARBA" id="ARBA00022833"/>
    </source>
</evidence>
<keyword evidence="4 9" id="KW-0227">DNA damage</keyword>
<dbReference type="EMBL" id="KQ257460">
    <property type="protein sequence ID" value="KNC98431.1"/>
    <property type="molecule type" value="Genomic_DNA"/>
</dbReference>
<accession>A0A0L0HBW4</accession>
<dbReference type="InterPro" id="IPR011084">
    <property type="entry name" value="DRMBL"/>
</dbReference>
<dbReference type="GO" id="GO:0035312">
    <property type="term" value="F:5'-3' DNA exonuclease activity"/>
    <property type="evidence" value="ECO:0007669"/>
    <property type="project" value="TreeGrafter"/>
</dbReference>
<dbReference type="InParanoid" id="A0A0L0HBW4"/>
<dbReference type="Pfam" id="PF12706">
    <property type="entry name" value="Lactamase_B_2"/>
    <property type="match status" value="1"/>
</dbReference>
<keyword evidence="6" id="KW-0862">Zinc</keyword>
<evidence type="ECO:0000256" key="3">
    <source>
        <dbReference type="ARBA" id="ARBA00022723"/>
    </source>
</evidence>
<dbReference type="Gene3D" id="3.30.160.60">
    <property type="entry name" value="Classic Zinc Finger"/>
    <property type="match status" value="1"/>
</dbReference>
<keyword evidence="3" id="KW-0479">Metal-binding</keyword>
<dbReference type="Proteomes" id="UP000053201">
    <property type="component" value="Unassembled WGS sequence"/>
</dbReference>
<dbReference type="Pfam" id="PF07522">
    <property type="entry name" value="DRMBL"/>
    <property type="match status" value="1"/>
</dbReference>
<sequence length="535" mass="60130">MTCQLPSFGDLPIGKRIPDTSFAVDAFKYKTPEFTYFLSHFHQDHYGGITKNWTFGPIHCSPITAKLLAHVLQVPSEYIKALPIDEPFDLGNGHTVRLLDANHCPGAVVFVFDGNGRRVVHCGDFRYRDEMRDWPGWKDAAGEVLPVEDVMLDTTYCNPRFKFPKQDTITEAIGDLILRQVNSDKATTYATLTADSPNNNNNKSLWDHASTLSPPRRRKTLFVVATYTIGKEKVLQAISDKCDGLPVYVTPEKREILALLELEYAGIFVTDPKMSPIHVVSWGMLGEMAPGGWKFLPNWSFAQQYLDWMNSLIVDASDHYTHLTGIVPTGWTWEFQRQHGTSSVFHNQTKTGQEHLNMYEVPYSEHSNFEELRSFIEFLRPARVIPTVVGKSRNEERLAAYFRDLVDAKRRHEMGFTGLFGVRKPHTSQTDNNEGEPNHSPIPPTPPKPQPDSTPNPPNTSTSTVCCPICSTVTDRASINSHLDTCLITGSISDEPTQNSNRKRSGGSLISPKLSKRRSDSTSSQTKLSAFFLPR</sequence>
<dbReference type="InterPro" id="IPR001279">
    <property type="entry name" value="Metallo-B-lactamas"/>
</dbReference>
<dbReference type="InterPro" id="IPR006642">
    <property type="entry name" value="Rad18_UBZ4"/>
</dbReference>
<evidence type="ECO:0000256" key="7">
    <source>
        <dbReference type="ARBA" id="ARBA00023204"/>
    </source>
</evidence>
<evidence type="ECO:0000256" key="8">
    <source>
        <dbReference type="ARBA" id="ARBA00023242"/>
    </source>
</evidence>
<evidence type="ECO:0000313" key="13">
    <source>
        <dbReference type="Proteomes" id="UP000053201"/>
    </source>
</evidence>
<evidence type="ECO:0000256" key="5">
    <source>
        <dbReference type="ARBA" id="ARBA00022771"/>
    </source>
</evidence>
<gene>
    <name evidence="12" type="ORF">SPPG_06135</name>
</gene>
<dbReference type="SUPFAM" id="SSF56281">
    <property type="entry name" value="Metallo-hydrolase/oxidoreductase"/>
    <property type="match status" value="1"/>
</dbReference>
<evidence type="ECO:0000256" key="2">
    <source>
        <dbReference type="ARBA" id="ARBA00010304"/>
    </source>
</evidence>
<evidence type="ECO:0000256" key="9">
    <source>
        <dbReference type="PROSITE-ProRule" id="PRU01256"/>
    </source>
</evidence>
<comment type="subcellular location">
    <subcellularLocation>
        <location evidence="1">Nucleus</location>
    </subcellularLocation>
</comment>
<dbReference type="CDD" id="cd16273">
    <property type="entry name" value="SNM1A-1C-like_MBL-fold"/>
    <property type="match status" value="1"/>
</dbReference>
<comment type="similarity">
    <text evidence="2">Belongs to the DNA repair metallo-beta-lactamase (DRMBL) family.</text>
</comment>
<dbReference type="Gene3D" id="3.40.50.12650">
    <property type="match status" value="1"/>
</dbReference>
<organism evidence="12 13">
    <name type="scientific">Spizellomyces punctatus (strain DAOM BR117)</name>
    <dbReference type="NCBI Taxonomy" id="645134"/>
    <lineage>
        <taxon>Eukaryota</taxon>
        <taxon>Fungi</taxon>
        <taxon>Fungi incertae sedis</taxon>
        <taxon>Chytridiomycota</taxon>
        <taxon>Chytridiomycota incertae sedis</taxon>
        <taxon>Chytridiomycetes</taxon>
        <taxon>Spizellomycetales</taxon>
        <taxon>Spizellomycetaceae</taxon>
        <taxon>Spizellomyces</taxon>
    </lineage>
</organism>
<dbReference type="GO" id="GO:0036297">
    <property type="term" value="P:interstrand cross-link repair"/>
    <property type="evidence" value="ECO:0007669"/>
    <property type="project" value="TreeGrafter"/>
</dbReference>
<feature type="compositionally biased region" description="Pro residues" evidence="10">
    <location>
        <begin position="440"/>
        <end position="458"/>
    </location>
</feature>
<dbReference type="Gene3D" id="3.60.15.10">
    <property type="entry name" value="Ribonuclease Z/Hydroxyacylglutathione hydrolase-like"/>
    <property type="match status" value="1"/>
</dbReference>
<name>A0A0L0HBW4_SPIPD</name>
<dbReference type="eggNOG" id="KOG1361">
    <property type="taxonomic scope" value="Eukaryota"/>
</dbReference>
<keyword evidence="7 9" id="KW-0234">DNA repair</keyword>
<evidence type="ECO:0000256" key="1">
    <source>
        <dbReference type="ARBA" id="ARBA00004123"/>
    </source>
</evidence>
<evidence type="ECO:0000256" key="4">
    <source>
        <dbReference type="ARBA" id="ARBA00022763"/>
    </source>
</evidence>
<dbReference type="GO" id="GO:0008270">
    <property type="term" value="F:zinc ion binding"/>
    <property type="evidence" value="ECO:0007669"/>
    <property type="project" value="UniProtKB-KW"/>
</dbReference>
<evidence type="ECO:0000313" key="12">
    <source>
        <dbReference type="EMBL" id="KNC98431.1"/>
    </source>
</evidence>
<proteinExistence type="inferred from homology"/>
<dbReference type="GeneID" id="27689466"/>
<reference evidence="12 13" key="1">
    <citation type="submission" date="2009-08" db="EMBL/GenBank/DDBJ databases">
        <title>The Genome Sequence of Spizellomyces punctatus strain DAOM BR117.</title>
        <authorList>
            <consortium name="The Broad Institute Genome Sequencing Platform"/>
            <person name="Russ C."/>
            <person name="Cuomo C."/>
            <person name="Shea T."/>
            <person name="Young S.K."/>
            <person name="Zeng Q."/>
            <person name="Koehrsen M."/>
            <person name="Haas B."/>
            <person name="Borodovsky M."/>
            <person name="Guigo R."/>
            <person name="Alvarado L."/>
            <person name="Berlin A."/>
            <person name="Bochicchio J."/>
            <person name="Borenstein D."/>
            <person name="Chapman S."/>
            <person name="Chen Z."/>
            <person name="Engels R."/>
            <person name="Freedman E."/>
            <person name="Gellesch M."/>
            <person name="Goldberg J."/>
            <person name="Griggs A."/>
            <person name="Gujja S."/>
            <person name="Heiman D."/>
            <person name="Hepburn T."/>
            <person name="Howarth C."/>
            <person name="Jen D."/>
            <person name="Larson L."/>
            <person name="Lewis B."/>
            <person name="Mehta T."/>
            <person name="Park D."/>
            <person name="Pearson M."/>
            <person name="Roberts A."/>
            <person name="Saif S."/>
            <person name="Shenoy N."/>
            <person name="Sisk P."/>
            <person name="Stolte C."/>
            <person name="Sykes S."/>
            <person name="Thomson T."/>
            <person name="Walk T."/>
            <person name="White J."/>
            <person name="Yandava C."/>
            <person name="Burger G."/>
            <person name="Gray M.W."/>
            <person name="Holland P.W.H."/>
            <person name="King N."/>
            <person name="Lang F.B.F."/>
            <person name="Roger A.J."/>
            <person name="Ruiz-Trillo I."/>
            <person name="Lander E."/>
            <person name="Nusbaum C."/>
        </authorList>
    </citation>
    <scope>NUCLEOTIDE SEQUENCE [LARGE SCALE GENOMIC DNA]</scope>
    <source>
        <strain evidence="12 13">DAOM BR117</strain>
    </source>
</reference>
<dbReference type="GO" id="GO:0006303">
    <property type="term" value="P:double-strand break repair via nonhomologous end joining"/>
    <property type="evidence" value="ECO:0007669"/>
    <property type="project" value="TreeGrafter"/>
</dbReference>
<feature type="domain" description="UBZ4-type" evidence="11">
    <location>
        <begin position="464"/>
        <end position="491"/>
    </location>
</feature>
<evidence type="ECO:0000259" key="11">
    <source>
        <dbReference type="PROSITE" id="PS51908"/>
    </source>
</evidence>